<evidence type="ECO:0000313" key="2">
    <source>
        <dbReference type="EMBL" id="JAH33479.1"/>
    </source>
</evidence>
<accession>A0A0E9RWC4</accession>
<reference evidence="2" key="1">
    <citation type="submission" date="2014-11" db="EMBL/GenBank/DDBJ databases">
        <authorList>
            <person name="Amaro Gonzalez C."/>
        </authorList>
    </citation>
    <scope>NUCLEOTIDE SEQUENCE</scope>
</reference>
<feature type="chain" id="PRO_5002431806" evidence="1">
    <location>
        <begin position="22"/>
        <end position="31"/>
    </location>
</feature>
<dbReference type="EMBL" id="GBXM01075098">
    <property type="protein sequence ID" value="JAH33479.1"/>
    <property type="molecule type" value="Transcribed_RNA"/>
</dbReference>
<sequence>MIPKLCLSGLFFLIFNRKVQCVISCYKCCFF</sequence>
<reference evidence="2" key="2">
    <citation type="journal article" date="2015" name="Fish Shellfish Immunol.">
        <title>Early steps in the European eel (Anguilla anguilla)-Vibrio vulnificus interaction in the gills: Role of the RtxA13 toxin.</title>
        <authorList>
            <person name="Callol A."/>
            <person name="Pajuelo D."/>
            <person name="Ebbesson L."/>
            <person name="Teles M."/>
            <person name="MacKenzie S."/>
            <person name="Amaro C."/>
        </authorList>
    </citation>
    <scope>NUCLEOTIDE SEQUENCE</scope>
</reference>
<name>A0A0E9RWC4_ANGAN</name>
<evidence type="ECO:0000256" key="1">
    <source>
        <dbReference type="SAM" id="SignalP"/>
    </source>
</evidence>
<keyword evidence="1" id="KW-0732">Signal</keyword>
<organism evidence="2">
    <name type="scientific">Anguilla anguilla</name>
    <name type="common">European freshwater eel</name>
    <name type="synonym">Muraena anguilla</name>
    <dbReference type="NCBI Taxonomy" id="7936"/>
    <lineage>
        <taxon>Eukaryota</taxon>
        <taxon>Metazoa</taxon>
        <taxon>Chordata</taxon>
        <taxon>Craniata</taxon>
        <taxon>Vertebrata</taxon>
        <taxon>Euteleostomi</taxon>
        <taxon>Actinopterygii</taxon>
        <taxon>Neopterygii</taxon>
        <taxon>Teleostei</taxon>
        <taxon>Anguilliformes</taxon>
        <taxon>Anguillidae</taxon>
        <taxon>Anguilla</taxon>
    </lineage>
</organism>
<dbReference type="AlphaFoldDB" id="A0A0E9RWC4"/>
<protein>
    <submittedName>
        <fullName evidence="2">Uncharacterized protein</fullName>
    </submittedName>
</protein>
<proteinExistence type="predicted"/>
<feature type="signal peptide" evidence="1">
    <location>
        <begin position="1"/>
        <end position="21"/>
    </location>
</feature>